<feature type="compositionally biased region" description="Polar residues" evidence="1">
    <location>
        <begin position="814"/>
        <end position="835"/>
    </location>
</feature>
<evidence type="ECO:0000256" key="2">
    <source>
        <dbReference type="SAM" id="Phobius"/>
    </source>
</evidence>
<feature type="region of interest" description="Disordered" evidence="1">
    <location>
        <begin position="854"/>
        <end position="877"/>
    </location>
</feature>
<dbReference type="Pfam" id="PF17168">
    <property type="entry name" value="DUF5127"/>
    <property type="match status" value="1"/>
</dbReference>
<gene>
    <name evidence="6" type="ORF">WG66_20093</name>
    <name evidence="7" type="ORF">WG66_2761</name>
</gene>
<proteinExistence type="predicted"/>
<protein>
    <submittedName>
        <fullName evidence="6">Hypothetical DUF1793-domain-containing protein</fullName>
    </submittedName>
</protein>
<dbReference type="PANTHER" id="PTHR31987">
    <property type="entry name" value="GLUTAMINASE A-RELATED"/>
    <property type="match status" value="1"/>
</dbReference>
<feature type="transmembrane region" description="Helical" evidence="2">
    <location>
        <begin position="722"/>
        <end position="745"/>
    </location>
</feature>
<dbReference type="InterPro" id="IPR032514">
    <property type="entry name" value="GtaA_central"/>
</dbReference>
<dbReference type="PANTHER" id="PTHR31987:SF1">
    <property type="entry name" value="GLUTAMINASE A"/>
    <property type="match status" value="1"/>
</dbReference>
<dbReference type="EMBL" id="LATX01000885">
    <property type="protein sequence ID" value="KTB44657.1"/>
    <property type="molecule type" value="Genomic_DNA"/>
</dbReference>
<dbReference type="Pfam" id="PF16335">
    <property type="entry name" value="GtaA_6_Hairpin"/>
    <property type="match status" value="2"/>
</dbReference>
<evidence type="ECO:0000313" key="8">
    <source>
        <dbReference type="Proteomes" id="UP000054988"/>
    </source>
</evidence>
<evidence type="ECO:0000313" key="7">
    <source>
        <dbReference type="EMBL" id="KTB44657.1"/>
    </source>
</evidence>
<keyword evidence="2" id="KW-0812">Transmembrane</keyword>
<dbReference type="Proteomes" id="UP000054988">
    <property type="component" value="Unassembled WGS sequence"/>
</dbReference>
<evidence type="ECO:0000259" key="5">
    <source>
        <dbReference type="Pfam" id="PF17168"/>
    </source>
</evidence>
<evidence type="ECO:0000256" key="3">
    <source>
        <dbReference type="SAM" id="SignalP"/>
    </source>
</evidence>
<keyword evidence="2" id="KW-1133">Transmembrane helix</keyword>
<feature type="chain" id="PRO_5007439483" evidence="3">
    <location>
        <begin position="22"/>
        <end position="877"/>
    </location>
</feature>
<dbReference type="InterPro" id="IPR033433">
    <property type="entry name" value="GtaA_N"/>
</dbReference>
<keyword evidence="3" id="KW-0732">Signal</keyword>
<name>A0A0W0ETH5_MONRR</name>
<organism evidence="6 8">
    <name type="scientific">Moniliophthora roreri</name>
    <name type="common">Frosty pod rot fungus</name>
    <name type="synonym">Monilia roreri</name>
    <dbReference type="NCBI Taxonomy" id="221103"/>
    <lineage>
        <taxon>Eukaryota</taxon>
        <taxon>Fungi</taxon>
        <taxon>Dikarya</taxon>
        <taxon>Basidiomycota</taxon>
        <taxon>Agaricomycotina</taxon>
        <taxon>Agaricomycetes</taxon>
        <taxon>Agaricomycetidae</taxon>
        <taxon>Agaricales</taxon>
        <taxon>Marasmiineae</taxon>
        <taxon>Marasmiaceae</taxon>
        <taxon>Moniliophthora</taxon>
    </lineage>
</organism>
<dbReference type="EMBL" id="LATX01002556">
    <property type="protein sequence ID" value="KTB27391.1"/>
    <property type="molecule type" value="Genomic_DNA"/>
</dbReference>
<evidence type="ECO:0000313" key="6">
    <source>
        <dbReference type="EMBL" id="KTB27391.1"/>
    </source>
</evidence>
<comment type="caution">
    <text evidence="6">The sequence shown here is derived from an EMBL/GenBank/DDBJ whole genome shotgun (WGS) entry which is preliminary data.</text>
</comment>
<feature type="domain" description="Glutaminase A N-terminal" evidence="5">
    <location>
        <begin position="120"/>
        <end position="309"/>
    </location>
</feature>
<evidence type="ECO:0000256" key="1">
    <source>
        <dbReference type="SAM" id="MobiDB-lite"/>
    </source>
</evidence>
<sequence>MHNSIIYFVFHLAFALNTLLANSQFTSTRNFYPAAYPLAVRSPYLNAWALTQNGTTSLNIWPMHWDDDSILGMTGYVRIDGVAWQWSGDSPIGNRTTLENTEITPTRSIFTILAALSRRPSNWVVQSFPFVYISVDVESLDGDPHDIQLYSDISAGAMGIWRSKTGRDLEYYHGWSFTEDSNVYFAMSQNPGLTWQTAADNVARTQFMAKGRLLNTQDTNFRRINDRFIVFALSVDLGGIESSTSSTVWSLGVVRDPVVMYSSSNGPQSRSPFFRIQYNHIGDAIDAFGKNYSSAVGTANQLDRDIMRDGDAISTEYGNLLALSTRQAMAGVDITVSLLADGKGNLSDVKAFMKDTGTSQRINPVDTIFAAFPIYLYMDPSLGGLLLDPLFEYQASIVTNDFDVRFAGPDLGMYPKAFGSSGNNENTALENTGNMLVMALAHAQFSGDGTLIYRYVSIIRATLSLNDEERPVFFHQYDLLKTWTDYLINDSLHPTNQLSSDRIAKDNMSNLAIKGIIGIAAMSGISKALNRANDTEFYSTKASELLTQWAQLATLGGHVVSIYNEPSSEGLIYNLYADTLLQTKLVPKDVYDGLTSFYDNRASQAPRFGLPYDSNAAGEAKAPWTIFAAATTTNSSTRDKLIDMAHSRAAFNETAGDFPTTYKTDTGQSFLNYGQASPAQGAMFALLTTRLEIKSINVPASSSQPPDNSDSESTDSAVNAGVIAGAVIGSFVGVVLIAMCLFLLWRKRRQRRDQERLKPIPFNPNLLYRQRGSSGFRLSAERSRPTPAQPSSLVDASPRNHPSRSETYARDSHAPTSPTNTSQSQAYSTYSGSQFTTDTSHLRHEIANLRQQMVEMQAQQTAWAPTPPPRYDNSGTT</sequence>
<evidence type="ECO:0000259" key="4">
    <source>
        <dbReference type="Pfam" id="PF16335"/>
    </source>
</evidence>
<feature type="domain" description="Glutaminase A central" evidence="4">
    <location>
        <begin position="475"/>
        <end position="687"/>
    </location>
</feature>
<feature type="domain" description="Glutaminase A central" evidence="4">
    <location>
        <begin position="314"/>
        <end position="459"/>
    </location>
</feature>
<feature type="signal peptide" evidence="3">
    <location>
        <begin position="1"/>
        <end position="21"/>
    </location>
</feature>
<feature type="region of interest" description="Disordered" evidence="1">
    <location>
        <begin position="776"/>
        <end position="835"/>
    </location>
</feature>
<dbReference type="AlphaFoldDB" id="A0A0W0ETH5"/>
<feature type="compositionally biased region" description="Basic and acidic residues" evidence="1">
    <location>
        <begin position="803"/>
        <end position="813"/>
    </location>
</feature>
<dbReference type="InterPro" id="IPR052743">
    <property type="entry name" value="Glutaminase_GtaA"/>
</dbReference>
<reference evidence="6 8" key="1">
    <citation type="submission" date="2015-12" db="EMBL/GenBank/DDBJ databases">
        <title>Draft genome sequence of Moniliophthora roreri, the causal agent of frosty pod rot of cacao.</title>
        <authorList>
            <person name="Aime M.C."/>
            <person name="Diaz-Valderrama J.R."/>
            <person name="Kijpornyongpan T."/>
            <person name="Phillips-Mora W."/>
        </authorList>
    </citation>
    <scope>NUCLEOTIDE SEQUENCE [LARGE SCALE GENOMIC DNA]</scope>
    <source>
        <strain evidence="6 8">MCA 2952</strain>
    </source>
</reference>
<accession>A0A0W0ETH5</accession>
<keyword evidence="2" id="KW-0472">Membrane</keyword>